<keyword evidence="1" id="KW-0472">Membrane</keyword>
<gene>
    <name evidence="2" type="ORF">IM532_13565</name>
</gene>
<keyword evidence="1" id="KW-0812">Transmembrane</keyword>
<dbReference type="EMBL" id="JADGIK010000032">
    <property type="protein sequence ID" value="MBF0598453.1"/>
    <property type="molecule type" value="Genomic_DNA"/>
</dbReference>
<evidence type="ECO:0000256" key="1">
    <source>
        <dbReference type="SAM" id="Phobius"/>
    </source>
</evidence>
<reference evidence="2" key="1">
    <citation type="submission" date="2020-10" db="EMBL/GenBank/DDBJ databases">
        <authorList>
            <person name="Lu T."/>
            <person name="Wang Q."/>
            <person name="Han X."/>
        </authorList>
    </citation>
    <scope>NUCLEOTIDE SEQUENCE</scope>
    <source>
        <strain evidence="2">WQ 117</strain>
    </source>
</reference>
<feature type="transmembrane region" description="Helical" evidence="1">
    <location>
        <begin position="69"/>
        <end position="86"/>
    </location>
</feature>
<protein>
    <submittedName>
        <fullName evidence="2">Uncharacterized protein</fullName>
    </submittedName>
</protein>
<keyword evidence="1" id="KW-1133">Transmembrane helix</keyword>
<evidence type="ECO:0000313" key="3">
    <source>
        <dbReference type="Proteomes" id="UP000608754"/>
    </source>
</evidence>
<accession>A0A8J7FT46</accession>
<organism evidence="2 3">
    <name type="scientific">Faecalibacter rhinopitheci</name>
    <dbReference type="NCBI Taxonomy" id="2779678"/>
    <lineage>
        <taxon>Bacteria</taxon>
        <taxon>Pseudomonadati</taxon>
        <taxon>Bacteroidota</taxon>
        <taxon>Flavobacteriia</taxon>
        <taxon>Flavobacteriales</taxon>
        <taxon>Weeksellaceae</taxon>
        <taxon>Faecalibacter</taxon>
    </lineage>
</organism>
<dbReference type="AlphaFoldDB" id="A0A8J7FT46"/>
<comment type="caution">
    <text evidence="2">The sequence shown here is derived from an EMBL/GenBank/DDBJ whole genome shotgun (WGS) entry which is preliminary data.</text>
</comment>
<dbReference type="Proteomes" id="UP000608754">
    <property type="component" value="Unassembled WGS sequence"/>
</dbReference>
<keyword evidence="3" id="KW-1185">Reference proteome</keyword>
<name>A0A8J7FT46_9FLAO</name>
<evidence type="ECO:0000313" key="2">
    <source>
        <dbReference type="EMBL" id="MBF0598453.1"/>
    </source>
</evidence>
<sequence>MSTDIFFFVAYFFIILLLFIIKWTKDFAYKNLNEFIGVTSAYLYLLADIKNDSENKIIFDLNWKDLNNFLVYSGVILAFLYLYLNYKNKKNFVNDSLLLSENNELKESLKNSKREFYKLCSDIIRSTFTDFYFSSNGNGRISIYKYDNNSFTLLGRYCPNPLFNGPGRAHYAENEGLIAKGWQKDEFIEFNIPKYSKKGREWKRYMKSICNISDSSLETIKMKSCSFYIQRINNEDSRNPLGIIVVEMLNPEKIDDQYIKHQLELNKETISSLIKSMKTITK</sequence>
<proteinExistence type="predicted"/>
<feature type="transmembrane region" description="Helical" evidence="1">
    <location>
        <begin position="6"/>
        <end position="24"/>
    </location>
</feature>
<dbReference type="RefSeq" id="WP_194184032.1">
    <property type="nucleotide sequence ID" value="NZ_JADGIK010000032.1"/>
</dbReference>